<name>A0A4Z1PTA0_9PEZI</name>
<comment type="caution">
    <text evidence="2">The sequence shown here is derived from an EMBL/GenBank/DDBJ whole genome shotgun (WGS) entry which is preliminary data.</text>
</comment>
<keyword evidence="3" id="KW-1185">Reference proteome</keyword>
<organism evidence="2 3">
    <name type="scientific">Venturia nashicola</name>
    <dbReference type="NCBI Taxonomy" id="86259"/>
    <lineage>
        <taxon>Eukaryota</taxon>
        <taxon>Fungi</taxon>
        <taxon>Dikarya</taxon>
        <taxon>Ascomycota</taxon>
        <taxon>Pezizomycotina</taxon>
        <taxon>Dothideomycetes</taxon>
        <taxon>Pleosporomycetidae</taxon>
        <taxon>Venturiales</taxon>
        <taxon>Venturiaceae</taxon>
        <taxon>Venturia</taxon>
    </lineage>
</organism>
<proteinExistence type="predicted"/>
<dbReference type="EMBL" id="SNSC02000003">
    <property type="protein sequence ID" value="TID26064.1"/>
    <property type="molecule type" value="Genomic_DNA"/>
</dbReference>
<evidence type="ECO:0000313" key="2">
    <source>
        <dbReference type="EMBL" id="TID26064.1"/>
    </source>
</evidence>
<dbReference type="OrthoDB" id="10526620at2759"/>
<evidence type="ECO:0000256" key="1">
    <source>
        <dbReference type="SAM" id="MobiDB-lite"/>
    </source>
</evidence>
<feature type="region of interest" description="Disordered" evidence="1">
    <location>
        <begin position="63"/>
        <end position="108"/>
    </location>
</feature>
<dbReference type="AlphaFoldDB" id="A0A4Z1PTA0"/>
<accession>A0A4Z1PTA0</accession>
<gene>
    <name evidence="2" type="ORF">E6O75_ATG03927</name>
</gene>
<protein>
    <submittedName>
        <fullName evidence="2">Putative endo-1-3(4)-beta-glucanase</fullName>
    </submittedName>
</protein>
<feature type="compositionally biased region" description="Low complexity" evidence="1">
    <location>
        <begin position="65"/>
        <end position="82"/>
    </location>
</feature>
<dbReference type="Proteomes" id="UP000298493">
    <property type="component" value="Unassembled WGS sequence"/>
</dbReference>
<sequence>MVESNEFEENCSQVKHFQSPGLRNLVHPPFSMIEIFRLLFRNTPEELGYIKTSIHYTIANQLPQSSSESSTVANNATASSDSCNDTINPRTLVNTSVDASTPRTSSYDRQIAQVQDEIRNCKEELEAIRARKDPLRDSFIKVGLMNQIPKSEKLLRKLLEKRQTEWDKADYDVVSKSFKKEPKCVMM</sequence>
<reference evidence="2 3" key="1">
    <citation type="submission" date="2019-04" db="EMBL/GenBank/DDBJ databases">
        <title>High contiguity whole genome sequence and gene annotation resource for two Venturia nashicola isolates.</title>
        <authorList>
            <person name="Prokchorchik M."/>
            <person name="Won K."/>
            <person name="Lee Y."/>
            <person name="Choi E.D."/>
            <person name="Segonzac C."/>
            <person name="Sohn K.H."/>
        </authorList>
    </citation>
    <scope>NUCLEOTIDE SEQUENCE [LARGE SCALE GENOMIC DNA]</scope>
    <source>
        <strain evidence="2 3">PRI2</strain>
    </source>
</reference>
<evidence type="ECO:0000313" key="3">
    <source>
        <dbReference type="Proteomes" id="UP000298493"/>
    </source>
</evidence>
<feature type="compositionally biased region" description="Polar residues" evidence="1">
    <location>
        <begin position="83"/>
        <end position="108"/>
    </location>
</feature>